<organism evidence="1 2">
    <name type="scientific">Nannocystis exedens</name>
    <dbReference type="NCBI Taxonomy" id="54"/>
    <lineage>
        <taxon>Bacteria</taxon>
        <taxon>Pseudomonadati</taxon>
        <taxon>Myxococcota</taxon>
        <taxon>Polyangia</taxon>
        <taxon>Nannocystales</taxon>
        <taxon>Nannocystaceae</taxon>
        <taxon>Nannocystis</taxon>
    </lineage>
</organism>
<dbReference type="EMBL" id="FOMX01000005">
    <property type="protein sequence ID" value="SFD84759.1"/>
    <property type="molecule type" value="Genomic_DNA"/>
</dbReference>
<gene>
    <name evidence="1" type="ORF">SAMN02745121_01827</name>
</gene>
<proteinExistence type="predicted"/>
<keyword evidence="2" id="KW-1185">Reference proteome</keyword>
<reference evidence="2" key="1">
    <citation type="submission" date="2016-10" db="EMBL/GenBank/DDBJ databases">
        <authorList>
            <person name="Varghese N."/>
            <person name="Submissions S."/>
        </authorList>
    </citation>
    <scope>NUCLEOTIDE SEQUENCE [LARGE SCALE GENOMIC DNA]</scope>
    <source>
        <strain evidence="2">ATCC 25963</strain>
    </source>
</reference>
<dbReference type="STRING" id="54.SAMN02745121_01827"/>
<dbReference type="AlphaFoldDB" id="A0A1I1VPL8"/>
<protein>
    <submittedName>
        <fullName evidence="1">Uncharacterized protein</fullName>
    </submittedName>
</protein>
<evidence type="ECO:0000313" key="2">
    <source>
        <dbReference type="Proteomes" id="UP000199400"/>
    </source>
</evidence>
<accession>A0A1I1VPL8</accession>
<dbReference type="Proteomes" id="UP000199400">
    <property type="component" value="Unassembled WGS sequence"/>
</dbReference>
<name>A0A1I1VPL8_9BACT</name>
<dbReference type="RefSeq" id="WP_170136080.1">
    <property type="nucleotide sequence ID" value="NZ_FOMX01000005.1"/>
</dbReference>
<evidence type="ECO:0000313" key="1">
    <source>
        <dbReference type="EMBL" id="SFD84759.1"/>
    </source>
</evidence>
<sequence length="51" mass="5064">MTTLVEANPAWASGLCGADPAEVLAVLRGCVGAGEPGEAAPWLRPCASVTP</sequence>